<evidence type="ECO:0000256" key="5">
    <source>
        <dbReference type="ARBA" id="ARBA00022898"/>
    </source>
</evidence>
<evidence type="ECO:0000313" key="8">
    <source>
        <dbReference type="Proteomes" id="UP000236454"/>
    </source>
</evidence>
<comment type="cofactor">
    <cofactor evidence="1">
        <name>pyridoxal 5'-phosphate</name>
        <dbReference type="ChEBI" id="CHEBI:597326"/>
    </cofactor>
</comment>
<dbReference type="PANTHER" id="PTHR43807">
    <property type="entry name" value="FI04487P"/>
    <property type="match status" value="1"/>
</dbReference>
<evidence type="ECO:0000256" key="3">
    <source>
        <dbReference type="ARBA" id="ARBA00022576"/>
    </source>
</evidence>
<feature type="domain" description="Aminotransferase class I/classII large" evidence="6">
    <location>
        <begin position="28"/>
        <end position="373"/>
    </location>
</feature>
<dbReference type="CDD" id="cd00609">
    <property type="entry name" value="AAT_like"/>
    <property type="match status" value="1"/>
</dbReference>
<dbReference type="GO" id="GO:0016212">
    <property type="term" value="F:kynurenine-oxoglutarate transaminase activity"/>
    <property type="evidence" value="ECO:0007669"/>
    <property type="project" value="TreeGrafter"/>
</dbReference>
<keyword evidence="8" id="KW-1185">Reference proteome</keyword>
<dbReference type="EMBL" id="FPAS01000002">
    <property type="protein sequence ID" value="SFT64768.1"/>
    <property type="molecule type" value="Genomic_DNA"/>
</dbReference>
<evidence type="ECO:0000313" key="7">
    <source>
        <dbReference type="EMBL" id="SFT64768.1"/>
    </source>
</evidence>
<dbReference type="FunFam" id="3.40.640.10:FF:000033">
    <property type="entry name" value="Aspartate aminotransferase"/>
    <property type="match status" value="1"/>
</dbReference>
<dbReference type="InterPro" id="IPR051326">
    <property type="entry name" value="Kynurenine-oxoglutarate_AT"/>
</dbReference>
<dbReference type="STRING" id="477690.SAMN05216474_1536"/>
<dbReference type="GO" id="GO:0030170">
    <property type="term" value="F:pyridoxal phosphate binding"/>
    <property type="evidence" value="ECO:0007669"/>
    <property type="project" value="InterPro"/>
</dbReference>
<dbReference type="AlphaFoldDB" id="A0A1I6ZPY9"/>
<accession>A0A1I6ZPY9</accession>
<evidence type="ECO:0000256" key="4">
    <source>
        <dbReference type="ARBA" id="ARBA00022679"/>
    </source>
</evidence>
<keyword evidence="4 7" id="KW-0808">Transferase</keyword>
<dbReference type="PANTHER" id="PTHR43807:SF20">
    <property type="entry name" value="FI04487P"/>
    <property type="match status" value="1"/>
</dbReference>
<evidence type="ECO:0000256" key="1">
    <source>
        <dbReference type="ARBA" id="ARBA00001933"/>
    </source>
</evidence>
<dbReference type="Gene3D" id="3.90.1150.10">
    <property type="entry name" value="Aspartate Aminotransferase, domain 1"/>
    <property type="match status" value="1"/>
</dbReference>
<dbReference type="InterPro" id="IPR015422">
    <property type="entry name" value="PyrdxlP-dep_Trfase_small"/>
</dbReference>
<dbReference type="RefSeq" id="WP_090247852.1">
    <property type="nucleotide sequence ID" value="NZ_FPAS01000002.1"/>
</dbReference>
<dbReference type="InterPro" id="IPR015424">
    <property type="entry name" value="PyrdxlP-dep_Trfase"/>
</dbReference>
<keyword evidence="3 7" id="KW-0032">Aminotransferase</keyword>
<dbReference type="OrthoDB" id="9802328at2"/>
<organism evidence="7 8">
    <name type="scientific">Lishizhenia tianjinensis</name>
    <dbReference type="NCBI Taxonomy" id="477690"/>
    <lineage>
        <taxon>Bacteria</taxon>
        <taxon>Pseudomonadati</taxon>
        <taxon>Bacteroidota</taxon>
        <taxon>Flavobacteriia</taxon>
        <taxon>Flavobacteriales</taxon>
        <taxon>Crocinitomicaceae</taxon>
        <taxon>Lishizhenia</taxon>
    </lineage>
</organism>
<keyword evidence="5" id="KW-0663">Pyridoxal phosphate</keyword>
<name>A0A1I6ZPY9_9FLAO</name>
<comment type="similarity">
    <text evidence="2">Belongs to the class-I pyridoxal-phosphate-dependent aminotransferase family.</text>
</comment>
<evidence type="ECO:0000259" key="6">
    <source>
        <dbReference type="Pfam" id="PF00155"/>
    </source>
</evidence>
<gene>
    <name evidence="7" type="ORF">SAMN05216474_1536</name>
</gene>
<dbReference type="InterPro" id="IPR004839">
    <property type="entry name" value="Aminotransferase_I/II_large"/>
</dbReference>
<dbReference type="Proteomes" id="UP000236454">
    <property type="component" value="Unassembled WGS sequence"/>
</dbReference>
<sequence>MHTIESKLPNVGTTIFTQMSQLANEVNAINLSQGFPNFKIDTKLEDIMANLVRTNAHQYLPMMGYNPLRSAVADKIQLHYGRKVDFEKEILITAGATQGIFTAIQALVHRGDEVVVIDPSYDCYAPAVELVGAKPVHINMEKGFRIDWNKIEAAMNEKTRMLIINNPHNPTGMMFDLSDIEALEAILEKYPEVLLLSDEVYEFIHFEKEFISINSREKIRERAIIISSFGKTFHITGWKLGYLVAPDYLLQEIKKVHQYLVFCVNSFGQLALAEYLPQTDLNELSAFYQQKKDFFTAAMKNSKFELLPSYGSYFVTANYSAISDLDDVSFSKWLTTEKGVAVIPTSVFNANKRDDKVVRFCFAKTEETLQQATDLLCKI</sequence>
<evidence type="ECO:0000256" key="2">
    <source>
        <dbReference type="ARBA" id="ARBA00007441"/>
    </source>
</evidence>
<dbReference type="InterPro" id="IPR015421">
    <property type="entry name" value="PyrdxlP-dep_Trfase_major"/>
</dbReference>
<dbReference type="Pfam" id="PF00155">
    <property type="entry name" value="Aminotran_1_2"/>
    <property type="match status" value="1"/>
</dbReference>
<protein>
    <submittedName>
        <fullName evidence="7">2-keto-4-methylthiobutyrate aminotransferase apoenzyme</fullName>
    </submittedName>
</protein>
<dbReference type="Gene3D" id="3.40.640.10">
    <property type="entry name" value="Type I PLP-dependent aspartate aminotransferase-like (Major domain)"/>
    <property type="match status" value="1"/>
</dbReference>
<dbReference type="GO" id="GO:0005737">
    <property type="term" value="C:cytoplasm"/>
    <property type="evidence" value="ECO:0007669"/>
    <property type="project" value="TreeGrafter"/>
</dbReference>
<reference evidence="7 8" key="1">
    <citation type="submission" date="2016-10" db="EMBL/GenBank/DDBJ databases">
        <authorList>
            <person name="de Groot N.N."/>
        </authorList>
    </citation>
    <scope>NUCLEOTIDE SEQUENCE [LARGE SCALE GENOMIC DNA]</scope>
    <source>
        <strain evidence="7 8">CGMCC 1.7005</strain>
    </source>
</reference>
<dbReference type="SUPFAM" id="SSF53383">
    <property type="entry name" value="PLP-dependent transferases"/>
    <property type="match status" value="1"/>
</dbReference>
<dbReference type="NCBIfam" id="NF006569">
    <property type="entry name" value="PRK09082.1"/>
    <property type="match status" value="1"/>
</dbReference>
<proteinExistence type="inferred from homology"/>